<gene>
    <name evidence="5" type="ORF">TTAC_LOCUS3210</name>
</gene>
<protein>
    <submittedName>
        <fullName evidence="7">CTCK domain-containing protein</fullName>
    </submittedName>
</protein>
<name>A0A0R3WR35_HYDTA</name>
<feature type="compositionally biased region" description="Low complexity" evidence="3">
    <location>
        <begin position="106"/>
        <end position="119"/>
    </location>
</feature>
<feature type="compositionally biased region" description="Basic residues" evidence="3">
    <location>
        <begin position="86"/>
        <end position="102"/>
    </location>
</feature>
<keyword evidence="1" id="KW-1015">Disulfide bond</keyword>
<dbReference type="EMBL" id="UYWX01002073">
    <property type="protein sequence ID" value="VDM22163.1"/>
    <property type="molecule type" value="Genomic_DNA"/>
</dbReference>
<evidence type="ECO:0000256" key="2">
    <source>
        <dbReference type="PROSITE-ProRule" id="PRU00039"/>
    </source>
</evidence>
<evidence type="ECO:0000256" key="1">
    <source>
        <dbReference type="ARBA" id="ARBA00023157"/>
    </source>
</evidence>
<keyword evidence="6" id="KW-1185">Reference proteome</keyword>
<feature type="domain" description="CTCK" evidence="4">
    <location>
        <begin position="37"/>
        <end position="179"/>
    </location>
</feature>
<evidence type="ECO:0000313" key="7">
    <source>
        <dbReference type="WBParaSite" id="TTAC_0000322501-mRNA-1"/>
    </source>
</evidence>
<dbReference type="Proteomes" id="UP000274429">
    <property type="component" value="Unassembled WGS sequence"/>
</dbReference>
<dbReference type="STRING" id="6205.A0A0R3WR35"/>
<evidence type="ECO:0000259" key="4">
    <source>
        <dbReference type="PROSITE" id="PS01225"/>
    </source>
</evidence>
<reference evidence="7" key="1">
    <citation type="submission" date="2017-02" db="UniProtKB">
        <authorList>
            <consortium name="WormBaseParasite"/>
        </authorList>
    </citation>
    <scope>IDENTIFICATION</scope>
</reference>
<sequence length="194" mass="22108">MEAMIKTNNGLHQYYNMLVDVLAGSKELDVRRVTAFCKRHSRYSYIYDPDTGCISTSRIVIRSCSGSCQGAAGTLMWQLEQQRQQKRRWSKKARRRVRRHRSQWTSSASLPSPSSSLPLTPGLNRMPRSVTENTGTCCQPVRFKRKSVQFHCPQNGGEGRVYSRWFRFVRKCGCTTNCHNRDGSTTGSTANDAF</sequence>
<proteinExistence type="predicted"/>
<dbReference type="SMART" id="SM00041">
    <property type="entry name" value="CT"/>
    <property type="match status" value="1"/>
</dbReference>
<organism evidence="7">
    <name type="scientific">Hydatigena taeniaeformis</name>
    <name type="common">Feline tapeworm</name>
    <name type="synonym">Taenia taeniaeformis</name>
    <dbReference type="NCBI Taxonomy" id="6205"/>
    <lineage>
        <taxon>Eukaryota</taxon>
        <taxon>Metazoa</taxon>
        <taxon>Spiralia</taxon>
        <taxon>Lophotrochozoa</taxon>
        <taxon>Platyhelminthes</taxon>
        <taxon>Cestoda</taxon>
        <taxon>Eucestoda</taxon>
        <taxon>Cyclophyllidea</taxon>
        <taxon>Taeniidae</taxon>
        <taxon>Hydatigera</taxon>
    </lineage>
</organism>
<comment type="caution">
    <text evidence="2">Lacks conserved residue(s) required for the propagation of feature annotation.</text>
</comment>
<dbReference type="AlphaFoldDB" id="A0A0R3WR35"/>
<dbReference type="WBParaSite" id="TTAC_0000322501-mRNA-1">
    <property type="protein sequence ID" value="TTAC_0000322501-mRNA-1"/>
    <property type="gene ID" value="TTAC_0000322501"/>
</dbReference>
<evidence type="ECO:0000313" key="5">
    <source>
        <dbReference type="EMBL" id="VDM22163.1"/>
    </source>
</evidence>
<evidence type="ECO:0000256" key="3">
    <source>
        <dbReference type="SAM" id="MobiDB-lite"/>
    </source>
</evidence>
<dbReference type="PROSITE" id="PS01225">
    <property type="entry name" value="CTCK_2"/>
    <property type="match status" value="1"/>
</dbReference>
<dbReference type="InterPro" id="IPR006207">
    <property type="entry name" value="Cys_knot_C"/>
</dbReference>
<evidence type="ECO:0000313" key="6">
    <source>
        <dbReference type="Proteomes" id="UP000274429"/>
    </source>
</evidence>
<reference evidence="5 6" key="2">
    <citation type="submission" date="2018-11" db="EMBL/GenBank/DDBJ databases">
        <authorList>
            <consortium name="Pathogen Informatics"/>
        </authorList>
    </citation>
    <scope>NUCLEOTIDE SEQUENCE [LARGE SCALE GENOMIC DNA]</scope>
</reference>
<accession>A0A0R3WR35</accession>
<feature type="region of interest" description="Disordered" evidence="3">
    <location>
        <begin position="86"/>
        <end position="123"/>
    </location>
</feature>